<keyword evidence="2" id="KW-1185">Reference proteome</keyword>
<evidence type="ECO:0000313" key="2">
    <source>
        <dbReference type="Proteomes" id="UP000294650"/>
    </source>
</evidence>
<dbReference type="Proteomes" id="UP000294650">
    <property type="component" value="Unassembled WGS sequence"/>
</dbReference>
<comment type="caution">
    <text evidence="1">The sequence shown here is derived from an EMBL/GenBank/DDBJ whole genome shotgun (WGS) entry which is preliminary data.</text>
</comment>
<proteinExistence type="predicted"/>
<protein>
    <submittedName>
        <fullName evidence="1">Uncharacterized protein</fullName>
    </submittedName>
</protein>
<name>A0A4R3MWI0_9BACI</name>
<organism evidence="1 2">
    <name type="scientific">Melghiribacillus thermohalophilus</name>
    <dbReference type="NCBI Taxonomy" id="1324956"/>
    <lineage>
        <taxon>Bacteria</taxon>
        <taxon>Bacillati</taxon>
        <taxon>Bacillota</taxon>
        <taxon>Bacilli</taxon>
        <taxon>Bacillales</taxon>
        <taxon>Bacillaceae</taxon>
        <taxon>Melghiribacillus</taxon>
    </lineage>
</organism>
<gene>
    <name evidence="1" type="ORF">EDD68_11268</name>
</gene>
<dbReference type="OrthoDB" id="9967504at2"/>
<dbReference type="EMBL" id="SMAN01000012">
    <property type="protein sequence ID" value="TCT20940.1"/>
    <property type="molecule type" value="Genomic_DNA"/>
</dbReference>
<reference evidence="1 2" key="1">
    <citation type="submission" date="2019-03" db="EMBL/GenBank/DDBJ databases">
        <title>Genomic Encyclopedia of Type Strains, Phase IV (KMG-IV): sequencing the most valuable type-strain genomes for metagenomic binning, comparative biology and taxonomic classification.</title>
        <authorList>
            <person name="Goeker M."/>
        </authorList>
    </citation>
    <scope>NUCLEOTIDE SEQUENCE [LARGE SCALE GENOMIC DNA]</scope>
    <source>
        <strain evidence="1 2">DSM 25894</strain>
    </source>
</reference>
<accession>A0A4R3MWI0</accession>
<sequence length="84" mass="9534">MEHERQLMEAIESVEIARKAVLNAQGNNDSQQLQEAQQCLIRAQKLVNAIQRNGVTGDEHGQKEIHRAQEMLNHLFETQTSLQG</sequence>
<dbReference type="AlphaFoldDB" id="A0A4R3MWI0"/>
<evidence type="ECO:0000313" key="1">
    <source>
        <dbReference type="EMBL" id="TCT20940.1"/>
    </source>
</evidence>
<dbReference type="RefSeq" id="WP_132372005.1">
    <property type="nucleotide sequence ID" value="NZ_SMAN01000012.1"/>
</dbReference>